<evidence type="ECO:0000256" key="1">
    <source>
        <dbReference type="SAM" id="MobiDB-lite"/>
    </source>
</evidence>
<feature type="compositionally biased region" description="Low complexity" evidence="1">
    <location>
        <begin position="25"/>
        <end position="35"/>
    </location>
</feature>
<keyword evidence="3" id="KW-1185">Reference proteome</keyword>
<organism evidence="2 3">
    <name type="scientific">Actinomadura napierensis</name>
    <dbReference type="NCBI Taxonomy" id="267854"/>
    <lineage>
        <taxon>Bacteria</taxon>
        <taxon>Bacillati</taxon>
        <taxon>Actinomycetota</taxon>
        <taxon>Actinomycetes</taxon>
        <taxon>Streptosporangiales</taxon>
        <taxon>Thermomonosporaceae</taxon>
        <taxon>Actinomadura</taxon>
    </lineage>
</organism>
<comment type="caution">
    <text evidence="2">The sequence shown here is derived from an EMBL/GenBank/DDBJ whole genome shotgun (WGS) entry which is preliminary data.</text>
</comment>
<evidence type="ECO:0000313" key="3">
    <source>
        <dbReference type="Proteomes" id="UP001501020"/>
    </source>
</evidence>
<sequence length="90" mass="8471">MEGVPDGEPVPGVSDPGVPDPGVPVGPSVPGTPVGADTEGVGLGPGGVAWAAIGTATAETHVAANAAPLTSTLRTPGPFVNEPGGPSIDV</sequence>
<evidence type="ECO:0000313" key="2">
    <source>
        <dbReference type="EMBL" id="GAA2138396.1"/>
    </source>
</evidence>
<proteinExistence type="predicted"/>
<reference evidence="2 3" key="1">
    <citation type="journal article" date="2019" name="Int. J. Syst. Evol. Microbiol.">
        <title>The Global Catalogue of Microorganisms (GCM) 10K type strain sequencing project: providing services to taxonomists for standard genome sequencing and annotation.</title>
        <authorList>
            <consortium name="The Broad Institute Genomics Platform"/>
            <consortium name="The Broad Institute Genome Sequencing Center for Infectious Disease"/>
            <person name="Wu L."/>
            <person name="Ma J."/>
        </authorList>
    </citation>
    <scope>NUCLEOTIDE SEQUENCE [LARGE SCALE GENOMIC DNA]</scope>
    <source>
        <strain evidence="2 3">JCM 13850</strain>
    </source>
</reference>
<dbReference type="Proteomes" id="UP001501020">
    <property type="component" value="Unassembled WGS sequence"/>
</dbReference>
<accession>A0ABN2Z8D1</accession>
<name>A0ABN2Z8D1_9ACTN</name>
<feature type="region of interest" description="Disordered" evidence="1">
    <location>
        <begin position="69"/>
        <end position="90"/>
    </location>
</feature>
<feature type="region of interest" description="Disordered" evidence="1">
    <location>
        <begin position="1"/>
        <end position="41"/>
    </location>
</feature>
<protein>
    <submittedName>
        <fullName evidence="2">Uncharacterized protein</fullName>
    </submittedName>
</protein>
<dbReference type="EMBL" id="BAAAMR010000026">
    <property type="protein sequence ID" value="GAA2138396.1"/>
    <property type="molecule type" value="Genomic_DNA"/>
</dbReference>
<feature type="compositionally biased region" description="Low complexity" evidence="1">
    <location>
        <begin position="1"/>
        <end position="17"/>
    </location>
</feature>
<gene>
    <name evidence="2" type="ORF">GCM10009727_34170</name>
</gene>